<keyword evidence="4" id="KW-0167">Capsid protein</keyword>
<evidence type="ECO:0000256" key="4">
    <source>
        <dbReference type="ARBA" id="ARBA00022561"/>
    </source>
</evidence>
<evidence type="ECO:0000256" key="1">
    <source>
        <dbReference type="ARBA" id="ARBA00004328"/>
    </source>
</evidence>
<reference evidence="6" key="1">
    <citation type="submission" date="2024-03" db="EMBL/GenBank/DDBJ databases">
        <title>Diverse circular DNA viruses in blood, oral, and fecal samples of captive lemurs.</title>
        <authorList>
            <person name="Paietta E.N."/>
            <person name="Kraberger S."/>
            <person name="Lund M.C."/>
            <person name="Custer J.M."/>
            <person name="Vargas K.M."/>
            <person name="Ehmke E.E."/>
            <person name="Yoder A.D."/>
            <person name="Varsani A."/>
        </authorList>
    </citation>
    <scope>NUCLEOTIDE SEQUENCE</scope>
    <source>
        <strain evidence="6">Duke_24FF_1321</strain>
        <strain evidence="7">Duke_25FF_1364</strain>
    </source>
</reference>
<dbReference type="EMBL" id="PP511516">
    <property type="protein sequence ID" value="XCD04857.1"/>
    <property type="molecule type" value="Genomic_DNA"/>
</dbReference>
<dbReference type="InterPro" id="IPR003514">
    <property type="entry name" value="Microviridae_protein_F"/>
</dbReference>
<sequence>MANNYVFNTVPTIKHSRSRFDLSHSHKTAINAGDLIPFLVQEIYPGDSFDIDSKAVVRATSAFLKPVMDDCFLDMFYFFVPNRLVDTRWQAVMGENTQSAWAPAGTVQAPTVSVNTSVAVGSIADYMGIPTGMVFTSSNAPAVNLYPFRAFALIWNDWFRDENVAPPMSIQKGSTTVSEAINANSWSVNNYTGMPPKVAKVHDYFTSALPEPQKGNAQSIVGTQLYPVVPLSVDTGNLISQQTKVVIAGPSTPISTPAALAANASSYLAASTPAATPTTTFLGFDNLFARNDQGISVNELRLSVQLQKQLERDARSGSRYIEYIRAAFGVDAGDYRLQRPEFLGGSRNPISIQQVPQTSQATETSPLAELGAYSLSMGSARAKKGFVEHGFVIGVMCIRQYHTYQQGIERFWRRRNRVDYYDPVFQSIGEQPVYQSELYALSGVDNVFGYQEAWADLRYRPNRVSGKMRSTVADSLDIWHFGDEYSSAPVLNQAFINETPQFIDRTLAVPSTTEPQFILDIRINEYATRCLPTYSVPSLLDHH</sequence>
<dbReference type="SUPFAM" id="SSF88645">
    <property type="entry name" value="ssDNA viruses"/>
    <property type="match status" value="1"/>
</dbReference>
<evidence type="ECO:0000256" key="3">
    <source>
        <dbReference type="ARBA" id="ARBA00022431"/>
    </source>
</evidence>
<dbReference type="InterPro" id="IPR016184">
    <property type="entry name" value="Capsid/spike_ssDNA_virus"/>
</dbReference>
<keyword evidence="5" id="KW-0946">Virion</keyword>
<organism evidence="6">
    <name type="scientific">Dulem virus 93</name>
    <dbReference type="NCBI Taxonomy" id="3145804"/>
    <lineage>
        <taxon>Viruses</taxon>
        <taxon>Monodnaviria</taxon>
        <taxon>Sangervirae</taxon>
        <taxon>Phixviricota</taxon>
        <taxon>Malgrandaviricetes</taxon>
        <taxon>Petitvirales</taxon>
        <taxon>Microviridae</taxon>
        <taxon>Microvirus</taxon>
    </lineage>
</organism>
<dbReference type="Pfam" id="PF02305">
    <property type="entry name" value="Phage_F"/>
    <property type="match status" value="1"/>
</dbReference>
<accession>A0AAU8AZU6</accession>
<dbReference type="GO" id="GO:0005198">
    <property type="term" value="F:structural molecule activity"/>
    <property type="evidence" value="ECO:0007669"/>
    <property type="project" value="InterPro"/>
</dbReference>
<proteinExistence type="inferred from homology"/>
<dbReference type="GO" id="GO:0039615">
    <property type="term" value="C:T=1 icosahedral viral capsid"/>
    <property type="evidence" value="ECO:0007669"/>
    <property type="project" value="UniProtKB-KW"/>
</dbReference>
<dbReference type="EMBL" id="PP511641">
    <property type="protein sequence ID" value="XCD06154.1"/>
    <property type="molecule type" value="Genomic_DNA"/>
</dbReference>
<comment type="subcellular location">
    <subcellularLocation>
        <location evidence="1">Virion</location>
    </subcellularLocation>
</comment>
<evidence type="ECO:0000313" key="6">
    <source>
        <dbReference type="EMBL" id="XCD04857.1"/>
    </source>
</evidence>
<evidence type="ECO:0000256" key="2">
    <source>
        <dbReference type="ARBA" id="ARBA00009963"/>
    </source>
</evidence>
<name>A0AAU8AZU6_9VIRU</name>
<evidence type="ECO:0000256" key="5">
    <source>
        <dbReference type="ARBA" id="ARBA00022844"/>
    </source>
</evidence>
<dbReference type="Gene3D" id="2.60.169.10">
    <property type="entry name" value="Microviridae F protein"/>
    <property type="match status" value="2"/>
</dbReference>
<keyword evidence="3" id="KW-1140">T=1 icosahedral capsid protein</keyword>
<comment type="similarity">
    <text evidence="2">Belongs to the microviridae F protein family.</text>
</comment>
<dbReference type="InterPro" id="IPR037002">
    <property type="entry name" value="Microviridae_protein_F_sf"/>
</dbReference>
<protein>
    <submittedName>
        <fullName evidence="6">Major capsid protein</fullName>
    </submittedName>
</protein>
<evidence type="ECO:0000313" key="7">
    <source>
        <dbReference type="EMBL" id="XCD06154.1"/>
    </source>
</evidence>